<dbReference type="RefSeq" id="WP_104515056.1">
    <property type="nucleotide sequence ID" value="NZ_MQVW01000002.1"/>
</dbReference>
<dbReference type="Proteomes" id="UP000239002">
    <property type="component" value="Unassembled WGS sequence"/>
</dbReference>
<evidence type="ECO:0008006" key="3">
    <source>
        <dbReference type="Google" id="ProtNLM"/>
    </source>
</evidence>
<evidence type="ECO:0000313" key="1">
    <source>
        <dbReference type="EMBL" id="PPK95765.1"/>
    </source>
</evidence>
<accession>A0A2S6INM5</accession>
<dbReference type="EMBL" id="PTJE01000002">
    <property type="protein sequence ID" value="PPK95765.1"/>
    <property type="molecule type" value="Genomic_DNA"/>
</dbReference>
<organism evidence="1 2">
    <name type="scientific">Nonlabens xylanidelens</name>
    <dbReference type="NCBI Taxonomy" id="191564"/>
    <lineage>
        <taxon>Bacteria</taxon>
        <taxon>Pseudomonadati</taxon>
        <taxon>Bacteroidota</taxon>
        <taxon>Flavobacteriia</taxon>
        <taxon>Flavobacteriales</taxon>
        <taxon>Flavobacteriaceae</taxon>
        <taxon>Nonlabens</taxon>
    </lineage>
</organism>
<protein>
    <recommendedName>
        <fullName evidence="3">PH (Pleckstrin Homology) domain-containing protein</fullName>
    </recommendedName>
</protein>
<comment type="caution">
    <text evidence="1">The sequence shown here is derived from an EMBL/GenBank/DDBJ whole genome shotgun (WGS) entry which is preliminary data.</text>
</comment>
<reference evidence="1 2" key="1">
    <citation type="submission" date="2018-02" db="EMBL/GenBank/DDBJ databases">
        <title>Genomic Encyclopedia of Archaeal and Bacterial Type Strains, Phase II (KMG-II): from individual species to whole genera.</title>
        <authorList>
            <person name="Goeker M."/>
        </authorList>
    </citation>
    <scope>NUCLEOTIDE SEQUENCE [LARGE SCALE GENOMIC DNA]</scope>
    <source>
        <strain evidence="1 2">DSM 16809</strain>
    </source>
</reference>
<proteinExistence type="predicted"/>
<sequence length="99" mass="11633">MQLLFGLLFISYFLYGLWGQYLTIQSNTIGKLNSFGIPIKMNLSDVIWIKKFNKDYTLITEDKEFKIKTDWIEKSSLLKLNNVLQQLDLPVDKTPFHSK</sequence>
<keyword evidence="2" id="KW-1185">Reference proteome</keyword>
<name>A0A2S6INM5_9FLAO</name>
<dbReference type="AlphaFoldDB" id="A0A2S6INM5"/>
<gene>
    <name evidence="1" type="ORF">LY01_01358</name>
</gene>
<dbReference type="OrthoDB" id="1452529at2"/>
<evidence type="ECO:0000313" key="2">
    <source>
        <dbReference type="Proteomes" id="UP000239002"/>
    </source>
</evidence>